<dbReference type="STRING" id="47427.A0A2H3CTP5"/>
<dbReference type="Pfam" id="PF00067">
    <property type="entry name" value="p450"/>
    <property type="match status" value="1"/>
</dbReference>
<dbReference type="AlphaFoldDB" id="A0A2H3CTP5"/>
<evidence type="ECO:0000256" key="3">
    <source>
        <dbReference type="ARBA" id="ARBA00010617"/>
    </source>
</evidence>
<gene>
    <name evidence="12" type="ORF">ARMGADRAFT_1127533</name>
</gene>
<comment type="pathway">
    <text evidence="2">Secondary metabolite biosynthesis.</text>
</comment>
<keyword evidence="5 9" id="KW-0479">Metal-binding</keyword>
<dbReference type="Gene3D" id="1.10.630.10">
    <property type="entry name" value="Cytochrome P450"/>
    <property type="match status" value="1"/>
</dbReference>
<evidence type="ECO:0000256" key="2">
    <source>
        <dbReference type="ARBA" id="ARBA00005179"/>
    </source>
</evidence>
<dbReference type="PANTHER" id="PTHR46300">
    <property type="entry name" value="P450, PUTATIVE (EUROFUNG)-RELATED-RELATED"/>
    <property type="match status" value="1"/>
</dbReference>
<organism evidence="12 13">
    <name type="scientific">Armillaria gallica</name>
    <name type="common">Bulbous honey fungus</name>
    <name type="synonym">Armillaria bulbosa</name>
    <dbReference type="NCBI Taxonomy" id="47427"/>
    <lineage>
        <taxon>Eukaryota</taxon>
        <taxon>Fungi</taxon>
        <taxon>Dikarya</taxon>
        <taxon>Basidiomycota</taxon>
        <taxon>Agaricomycotina</taxon>
        <taxon>Agaricomycetes</taxon>
        <taxon>Agaricomycetidae</taxon>
        <taxon>Agaricales</taxon>
        <taxon>Marasmiineae</taxon>
        <taxon>Physalacriaceae</taxon>
        <taxon>Armillaria</taxon>
    </lineage>
</organism>
<dbReference type="PROSITE" id="PS00086">
    <property type="entry name" value="CYTOCHROME_P450"/>
    <property type="match status" value="1"/>
</dbReference>
<feature type="signal peptide" evidence="11">
    <location>
        <begin position="1"/>
        <end position="20"/>
    </location>
</feature>
<accession>A0A2H3CTP5</accession>
<proteinExistence type="inferred from homology"/>
<keyword evidence="11" id="KW-0732">Signal</keyword>
<dbReference type="SUPFAM" id="SSF48264">
    <property type="entry name" value="Cytochrome P450"/>
    <property type="match status" value="1"/>
</dbReference>
<dbReference type="InterPro" id="IPR017972">
    <property type="entry name" value="Cyt_P450_CS"/>
</dbReference>
<evidence type="ECO:0000313" key="13">
    <source>
        <dbReference type="Proteomes" id="UP000217790"/>
    </source>
</evidence>
<dbReference type="GO" id="GO:0005506">
    <property type="term" value="F:iron ion binding"/>
    <property type="evidence" value="ECO:0007669"/>
    <property type="project" value="InterPro"/>
</dbReference>
<comment type="cofactor">
    <cofactor evidence="1 9">
        <name>heme</name>
        <dbReference type="ChEBI" id="CHEBI:30413"/>
    </cofactor>
</comment>
<name>A0A2H3CTP5_ARMGA</name>
<evidence type="ECO:0000256" key="9">
    <source>
        <dbReference type="PIRSR" id="PIRSR602401-1"/>
    </source>
</evidence>
<dbReference type="Proteomes" id="UP000217790">
    <property type="component" value="Unassembled WGS sequence"/>
</dbReference>
<dbReference type="GO" id="GO:0020037">
    <property type="term" value="F:heme binding"/>
    <property type="evidence" value="ECO:0007669"/>
    <property type="project" value="InterPro"/>
</dbReference>
<evidence type="ECO:0000256" key="11">
    <source>
        <dbReference type="SAM" id="SignalP"/>
    </source>
</evidence>
<keyword evidence="8 10" id="KW-0503">Monooxygenase</keyword>
<dbReference type="InterPro" id="IPR036396">
    <property type="entry name" value="Cyt_P450_sf"/>
</dbReference>
<protein>
    <submittedName>
        <fullName evidence="12">Cytochrome P450</fullName>
    </submittedName>
</protein>
<evidence type="ECO:0000256" key="7">
    <source>
        <dbReference type="ARBA" id="ARBA00023004"/>
    </source>
</evidence>
<dbReference type="OMA" id="KCKEQDA"/>
<sequence>MTFWIAILLLVGAILHLWRQKSQYNSKSRGLPLPPGPPGLPFLRNLLDIPTYKPWIKFTEWKKQFGDMLYVEALGQGILVLNTLDTVVDLLNDKANVYSDRPTFVMVGEMMGLDNSVPMLPYGPTFKQHRKLCHISLNPESVKLYHDIQEDATAMYLSSILDTPASFIKQLRLTAGRIIMSVTYGISVQTPEDIYITEAETTMEMIGKSTIPGAHLVDLVPTLRYIPSWVPFNMISSMADYGRNLIWSMINRPFEHVKRDMASGTARPSFTRNCLENFETEVSDLSTAEQDHLVRWAAGAMYGAGGETTYASILSFIVAMALFPSVQRKIQQEIDSVVGTDRLPTVRDRPSMPYIEATMKEALRWKPALPLSIARKSNKADYYKGKNQGYYIPEGTIVMPNVWAISIDDKSGIPSEEFAPERHIKEYVGHTATDPTTYAFGFGRRVCPGRHLGENNLFLLISGIMATVNIGKPKDPSGRELPFDPNYKSGLVTCVFYRRSKLSRVTNVFRFPEHYQVEFTCRSAEIANAVKEKVSHIVS</sequence>
<evidence type="ECO:0000256" key="10">
    <source>
        <dbReference type="RuleBase" id="RU000461"/>
    </source>
</evidence>
<keyword evidence="4 9" id="KW-0349">Heme</keyword>
<evidence type="ECO:0000256" key="4">
    <source>
        <dbReference type="ARBA" id="ARBA00022617"/>
    </source>
</evidence>
<dbReference type="PRINTS" id="PR00463">
    <property type="entry name" value="EP450I"/>
</dbReference>
<dbReference type="InterPro" id="IPR050364">
    <property type="entry name" value="Cytochrome_P450_fung"/>
</dbReference>
<dbReference type="PANTHER" id="PTHR46300:SF7">
    <property type="entry name" value="P450, PUTATIVE (EUROFUNG)-RELATED"/>
    <property type="match status" value="1"/>
</dbReference>
<feature type="chain" id="PRO_5013964446" evidence="11">
    <location>
        <begin position="21"/>
        <end position="539"/>
    </location>
</feature>
<comment type="similarity">
    <text evidence="3 10">Belongs to the cytochrome P450 family.</text>
</comment>
<evidence type="ECO:0000256" key="5">
    <source>
        <dbReference type="ARBA" id="ARBA00022723"/>
    </source>
</evidence>
<dbReference type="GO" id="GO:0016705">
    <property type="term" value="F:oxidoreductase activity, acting on paired donors, with incorporation or reduction of molecular oxygen"/>
    <property type="evidence" value="ECO:0007669"/>
    <property type="project" value="InterPro"/>
</dbReference>
<keyword evidence="6 10" id="KW-0560">Oxidoreductase</keyword>
<dbReference type="EMBL" id="KZ293684">
    <property type="protein sequence ID" value="PBK86395.1"/>
    <property type="molecule type" value="Genomic_DNA"/>
</dbReference>
<evidence type="ECO:0000256" key="1">
    <source>
        <dbReference type="ARBA" id="ARBA00001971"/>
    </source>
</evidence>
<dbReference type="GO" id="GO:0004497">
    <property type="term" value="F:monooxygenase activity"/>
    <property type="evidence" value="ECO:0007669"/>
    <property type="project" value="UniProtKB-KW"/>
</dbReference>
<evidence type="ECO:0000256" key="6">
    <source>
        <dbReference type="ARBA" id="ARBA00023002"/>
    </source>
</evidence>
<dbReference type="OrthoDB" id="2789670at2759"/>
<feature type="binding site" description="axial binding residue" evidence="9">
    <location>
        <position position="447"/>
    </location>
    <ligand>
        <name>heme</name>
        <dbReference type="ChEBI" id="CHEBI:30413"/>
    </ligand>
    <ligandPart>
        <name>Fe</name>
        <dbReference type="ChEBI" id="CHEBI:18248"/>
    </ligandPart>
</feature>
<dbReference type="InterPro" id="IPR002401">
    <property type="entry name" value="Cyt_P450_E_grp-I"/>
</dbReference>
<dbReference type="InParanoid" id="A0A2H3CTP5"/>
<dbReference type="InterPro" id="IPR001128">
    <property type="entry name" value="Cyt_P450"/>
</dbReference>
<dbReference type="PRINTS" id="PR00385">
    <property type="entry name" value="P450"/>
</dbReference>
<keyword evidence="7 9" id="KW-0408">Iron</keyword>
<evidence type="ECO:0000256" key="8">
    <source>
        <dbReference type="ARBA" id="ARBA00023033"/>
    </source>
</evidence>
<evidence type="ECO:0000313" key="12">
    <source>
        <dbReference type="EMBL" id="PBK86395.1"/>
    </source>
</evidence>
<reference evidence="13" key="1">
    <citation type="journal article" date="2017" name="Nat. Ecol. Evol.">
        <title>Genome expansion and lineage-specific genetic innovations in the forest pathogenic fungi Armillaria.</title>
        <authorList>
            <person name="Sipos G."/>
            <person name="Prasanna A.N."/>
            <person name="Walter M.C."/>
            <person name="O'Connor E."/>
            <person name="Balint B."/>
            <person name="Krizsan K."/>
            <person name="Kiss B."/>
            <person name="Hess J."/>
            <person name="Varga T."/>
            <person name="Slot J."/>
            <person name="Riley R."/>
            <person name="Boka B."/>
            <person name="Rigling D."/>
            <person name="Barry K."/>
            <person name="Lee J."/>
            <person name="Mihaltcheva S."/>
            <person name="LaButti K."/>
            <person name="Lipzen A."/>
            <person name="Waldron R."/>
            <person name="Moloney N.M."/>
            <person name="Sperisen C."/>
            <person name="Kredics L."/>
            <person name="Vagvoelgyi C."/>
            <person name="Patrignani A."/>
            <person name="Fitzpatrick D."/>
            <person name="Nagy I."/>
            <person name="Doyle S."/>
            <person name="Anderson J.B."/>
            <person name="Grigoriev I.V."/>
            <person name="Gueldener U."/>
            <person name="Muensterkoetter M."/>
            <person name="Nagy L.G."/>
        </authorList>
    </citation>
    <scope>NUCLEOTIDE SEQUENCE [LARGE SCALE GENOMIC DNA]</scope>
    <source>
        <strain evidence="13">Ar21-2</strain>
    </source>
</reference>
<keyword evidence="13" id="KW-1185">Reference proteome</keyword>
<dbReference type="CDD" id="cd11065">
    <property type="entry name" value="CYP64-like"/>
    <property type="match status" value="1"/>
</dbReference>